<sequence length="876" mass="97950">MSLKRMWRRMLRGVPVAAGFLAVSLGAQPVETTPLLTEETPQAVAAATAHLITTGDDALRAGLPTLAERFYLRALSDNSIPENLRLEVNLKLSVALISQRKLVPAQRLLDALPEVVDDPRERLSRALLAYYAGDMSAVKGYLNKVSPKNLSLEYQPWYYLLQGLRERSEGSLSKAETNFKLALEKAVTETQRSDFEAEIFRNQIVAGEANEDMAKLLQKKVEETRGTRVGFGFARQYAIVLDLLGRKTQAIEVLQDQLRLLTDQEKPEQTEILLLIALVAGEDSQRGQLALEEILRSASDKETAAIALNILSRSSLPETNPAEFRQLLDELISQPNHPLNDELLLLRARFMLNKAEPEPELAIRDAEQLIERYPGSPLRIDAIRLLAFQAWNATPPRYRTAADYLNQIREALPPGREHRYYGRLVADSFFLNGDYQAAAEVYEAVLNEEPLPKERGDLLLQLVESLIREKRYVEAGDVLNKSFDISDSTPERRWQAEWSLASSMARAGEAEAALSRLRTILDQPAAGTIPPALRLRLRWLEIKLASDLNQYEDIPAMTDSLLAEVGATPAADVPLADRELIAANAMFLRGRALLRLGRNEQAFATYASLREKFPTSDAAVLSYLEEARYFVAQGIYNEAQLSYRKIADDYPNTPQAAIALYEGAMAAEAQGQERNLTEALKYLEELATKYPAHELVFPARIRQGDILRKLDEFSLAQQTYENLIQQFNGKRPDVYLVELYRANTLMAQAGGEPQRLIAVAADLENLFDRPDAPLDFRLEAGFAWAHCLREAGNRNLAEEALWQVITQGAPGGEVEPTLSPSGRVWLAKSLLRLADMMATDGKPRESVQALEILVRNRLPGWHLAQARLNKEGVPAN</sequence>
<dbReference type="InterPro" id="IPR011990">
    <property type="entry name" value="TPR-like_helical_dom_sf"/>
</dbReference>
<reference evidence="2 3" key="1">
    <citation type="submission" date="2020-07" db="EMBL/GenBank/DDBJ databases">
        <authorList>
            <person name="Feng X."/>
        </authorList>
    </citation>
    <scope>NUCLEOTIDE SEQUENCE [LARGE SCALE GENOMIC DNA]</scope>
    <source>
        <strain evidence="2 3">JCM31066</strain>
    </source>
</reference>
<dbReference type="EMBL" id="JACHVB010000012">
    <property type="protein sequence ID" value="MBC2593012.1"/>
    <property type="molecule type" value="Genomic_DNA"/>
</dbReference>
<protein>
    <submittedName>
        <fullName evidence="2">Tetratricopeptide repeat protein</fullName>
    </submittedName>
</protein>
<dbReference type="Gene3D" id="1.25.40.10">
    <property type="entry name" value="Tetratricopeptide repeat domain"/>
    <property type="match status" value="3"/>
</dbReference>
<dbReference type="InterPro" id="IPR019734">
    <property type="entry name" value="TPR_rpt"/>
</dbReference>
<proteinExistence type="predicted"/>
<gene>
    <name evidence="2" type="ORF">H5P28_01945</name>
</gene>
<accession>A0A842H9B8</accession>
<keyword evidence="3" id="KW-1185">Reference proteome</keyword>
<evidence type="ECO:0000313" key="3">
    <source>
        <dbReference type="Proteomes" id="UP000546464"/>
    </source>
</evidence>
<evidence type="ECO:0000256" key="1">
    <source>
        <dbReference type="SAM" id="SignalP"/>
    </source>
</evidence>
<dbReference type="Pfam" id="PF13174">
    <property type="entry name" value="TPR_6"/>
    <property type="match status" value="1"/>
</dbReference>
<dbReference type="AlphaFoldDB" id="A0A842H9B8"/>
<feature type="signal peptide" evidence="1">
    <location>
        <begin position="1"/>
        <end position="29"/>
    </location>
</feature>
<dbReference type="SUPFAM" id="SSF48452">
    <property type="entry name" value="TPR-like"/>
    <property type="match status" value="2"/>
</dbReference>
<dbReference type="RefSeq" id="WP_185674011.1">
    <property type="nucleotide sequence ID" value="NZ_JACHVB010000012.1"/>
</dbReference>
<feature type="chain" id="PRO_5032296355" evidence="1">
    <location>
        <begin position="30"/>
        <end position="876"/>
    </location>
</feature>
<keyword evidence="1" id="KW-0732">Signal</keyword>
<organism evidence="2 3">
    <name type="scientific">Ruficoccus amylovorans</name>
    <dbReference type="NCBI Taxonomy" id="1804625"/>
    <lineage>
        <taxon>Bacteria</taxon>
        <taxon>Pseudomonadati</taxon>
        <taxon>Verrucomicrobiota</taxon>
        <taxon>Opitutia</taxon>
        <taxon>Puniceicoccales</taxon>
        <taxon>Cerasicoccaceae</taxon>
        <taxon>Ruficoccus</taxon>
    </lineage>
</organism>
<name>A0A842H9B8_9BACT</name>
<comment type="caution">
    <text evidence="2">The sequence shown here is derived from an EMBL/GenBank/DDBJ whole genome shotgun (WGS) entry which is preliminary data.</text>
</comment>
<evidence type="ECO:0000313" key="2">
    <source>
        <dbReference type="EMBL" id="MBC2593012.1"/>
    </source>
</evidence>
<dbReference type="Proteomes" id="UP000546464">
    <property type="component" value="Unassembled WGS sequence"/>
</dbReference>